<evidence type="ECO:0000313" key="1">
    <source>
        <dbReference type="EMBL" id="APT60038.1"/>
    </source>
</evidence>
<evidence type="ECO:0008006" key="3">
    <source>
        <dbReference type="Google" id="ProtNLM"/>
    </source>
</evidence>
<evidence type="ECO:0000313" key="2">
    <source>
        <dbReference type="Proteomes" id="UP000185494"/>
    </source>
</evidence>
<organism evidence="1 2">
    <name type="scientific">Roseomonas gilardii</name>
    <dbReference type="NCBI Taxonomy" id="257708"/>
    <lineage>
        <taxon>Bacteria</taxon>
        <taxon>Pseudomonadati</taxon>
        <taxon>Pseudomonadota</taxon>
        <taxon>Alphaproteobacteria</taxon>
        <taxon>Acetobacterales</taxon>
        <taxon>Roseomonadaceae</taxon>
        <taxon>Roseomonas</taxon>
    </lineage>
</organism>
<dbReference type="KEGG" id="rgi:RGI145_22395"/>
<protein>
    <recommendedName>
        <fullName evidence="3">Siphovirus Gp157</fullName>
    </recommendedName>
</protein>
<dbReference type="EMBL" id="CP015584">
    <property type="protein sequence ID" value="APT60038.1"/>
    <property type="molecule type" value="Genomic_DNA"/>
</dbReference>
<dbReference type="Proteomes" id="UP000185494">
    <property type="component" value="Chromosome 2"/>
</dbReference>
<accession>A0A1L7AMQ9</accession>
<proteinExistence type="predicted"/>
<dbReference type="InterPro" id="IPR008840">
    <property type="entry name" value="Sipho_Gp157"/>
</dbReference>
<dbReference type="AlphaFoldDB" id="A0A1L7AMQ9"/>
<reference evidence="1 2" key="1">
    <citation type="submission" date="2016-05" db="EMBL/GenBank/DDBJ databases">
        <title>Complete Genome and Methylome Analysis of Psychrotrophic Bacterial Isolates from Antarctic Lake Untersee.</title>
        <authorList>
            <person name="Fomenkov A."/>
            <person name="Akimov V.N."/>
            <person name="Vasilyeva L.V."/>
            <person name="Andersen D."/>
            <person name="Vincze T."/>
            <person name="Roberts R.J."/>
        </authorList>
    </citation>
    <scope>NUCLEOTIDE SEQUENCE [LARGE SCALE GENOMIC DNA]</scope>
    <source>
        <strain evidence="1 2">U14-5</strain>
    </source>
</reference>
<dbReference type="Pfam" id="PF05565">
    <property type="entry name" value="Sipho_Gp157"/>
    <property type="match status" value="1"/>
</dbReference>
<sequence length="171" mass="18282">MSRFSDTIRERLRDVASTVLLRHQTSDALFATLDDLQGTPDMDAAMSRMLSAVVAADDDVALCKSAEQAAVTARRDAETMRDTLRAALEEALSETGCPAVVSGHHIAELREGRPSVVVTDPDALPDEMCRIKREPDKRAIAAALAKGAVSGASLNNSRAVLSVRVKEPVKA</sequence>
<gene>
    <name evidence="1" type="ORF">RGI145_22395</name>
</gene>
<dbReference type="RefSeq" id="WP_075800750.1">
    <property type="nucleotide sequence ID" value="NZ_CP015584.1"/>
</dbReference>
<name>A0A1L7AMQ9_9PROT</name>